<evidence type="ECO:0000256" key="2">
    <source>
        <dbReference type="SAM" id="MobiDB-lite"/>
    </source>
</evidence>
<keyword evidence="1" id="KW-0175">Coiled coil</keyword>
<organism evidence="3 4">
    <name type="scientific">Streptomyces europaeiscabiei</name>
    <dbReference type="NCBI Taxonomy" id="146819"/>
    <lineage>
        <taxon>Bacteria</taxon>
        <taxon>Bacillati</taxon>
        <taxon>Actinomycetota</taxon>
        <taxon>Actinomycetes</taxon>
        <taxon>Kitasatosporales</taxon>
        <taxon>Streptomycetaceae</taxon>
        <taxon>Streptomyces</taxon>
    </lineage>
</organism>
<dbReference type="RefSeq" id="WP_060903309.1">
    <property type="nucleotide sequence ID" value="NZ_JARAUR010000099.1"/>
</dbReference>
<name>A0ABU4NUR9_9ACTN</name>
<reference evidence="3 4" key="1">
    <citation type="journal article" date="2023" name="Microb. Genom.">
        <title>Mesoterricola silvestris gen. nov., sp. nov., Mesoterricola sediminis sp. nov., Geothrix oryzae sp. nov., Geothrix edaphica sp. nov., Geothrix rubra sp. nov., and Geothrix limicola sp. nov., six novel members of Acidobacteriota isolated from soils.</title>
        <authorList>
            <person name="Weisberg A.J."/>
            <person name="Pearce E."/>
            <person name="Kramer C.G."/>
            <person name="Chang J.H."/>
            <person name="Clarke C.R."/>
        </authorList>
    </citation>
    <scope>NUCLEOTIDE SEQUENCE [LARGE SCALE GENOMIC DNA]</scope>
    <source>
        <strain evidence="3 4">ID09-01A</strain>
    </source>
</reference>
<keyword evidence="4" id="KW-1185">Reference proteome</keyword>
<feature type="region of interest" description="Disordered" evidence="2">
    <location>
        <begin position="493"/>
        <end position="514"/>
    </location>
</feature>
<dbReference type="Proteomes" id="UP001271274">
    <property type="component" value="Unassembled WGS sequence"/>
</dbReference>
<sequence>MEPERATGSVPSLFIGPTLVVCPQLVEVEPKLVKYTLTEQQAAMLRQIGAAPSAVPIAPKSSNTAWALEQRGLIKRNWRGSGHVAVVTSDGRYFLKHGKHPKEVQAEKERLAGDAEQAERAPTDGAELIARLQSATIWKLTVPDPGPQTRGRWRAAFYDALHHDHVPGELKLRWTGRQRGDCVFTLVDEEAERAAQPPPVPTIDVPDVLGRPHQLVRATCKALGRSKTVVDTRGTPEVIPLHVSREQADRALRIMHALLTEAESRGYQVETRTDLHRGQAEHQMVIVIRGHALPLAITEQTTKVPHEPTAQEIRQQLRNPWTRIPKYDHEFNGRLELGAPAKSWYQHSYTHRDSARWTLEYRLGHLLHDLEQRAEAAERQLREEELRKAEQRRRWYAAVAQARVRQVERHRANVLVEQMEARRRADEIRAFCRAARTRADGASAAAEELEWLQWAEAYADRIDPLCAPLGTPPDPPASREALRELLQGDLYTHPWPFDSKGRWTPPEEEVAQRP</sequence>
<gene>
    <name evidence="3" type="ORF">PV662_43165</name>
</gene>
<evidence type="ECO:0000313" key="4">
    <source>
        <dbReference type="Proteomes" id="UP001271274"/>
    </source>
</evidence>
<feature type="coiled-coil region" evidence="1">
    <location>
        <begin position="367"/>
        <end position="394"/>
    </location>
</feature>
<proteinExistence type="predicted"/>
<dbReference type="EMBL" id="JARAYU010000027">
    <property type="protein sequence ID" value="MDX3706402.1"/>
    <property type="molecule type" value="Genomic_DNA"/>
</dbReference>
<protein>
    <recommendedName>
        <fullName evidence="5">PE-PGRS family protein</fullName>
    </recommendedName>
</protein>
<evidence type="ECO:0000313" key="3">
    <source>
        <dbReference type="EMBL" id="MDX3706402.1"/>
    </source>
</evidence>
<accession>A0ABU4NUR9</accession>
<evidence type="ECO:0000256" key="1">
    <source>
        <dbReference type="SAM" id="Coils"/>
    </source>
</evidence>
<comment type="caution">
    <text evidence="3">The sequence shown here is derived from an EMBL/GenBank/DDBJ whole genome shotgun (WGS) entry which is preliminary data.</text>
</comment>
<evidence type="ECO:0008006" key="5">
    <source>
        <dbReference type="Google" id="ProtNLM"/>
    </source>
</evidence>